<dbReference type="GO" id="GO:0005085">
    <property type="term" value="F:guanyl-nucleotide exchange factor activity"/>
    <property type="evidence" value="ECO:0007669"/>
    <property type="project" value="UniProtKB-KW"/>
</dbReference>
<evidence type="ECO:0000256" key="1">
    <source>
        <dbReference type="ARBA" id="ARBA00022658"/>
    </source>
</evidence>
<dbReference type="CDD" id="cd23023">
    <property type="entry name" value="zf-HIT_BCD1"/>
    <property type="match status" value="1"/>
</dbReference>
<evidence type="ECO:0000256" key="4">
    <source>
        <dbReference type="SAM" id="MobiDB-lite"/>
    </source>
</evidence>
<dbReference type="PANTHER" id="PTHR23113">
    <property type="entry name" value="GUANINE NUCLEOTIDE EXCHANGE FACTOR"/>
    <property type="match status" value="1"/>
</dbReference>
<dbReference type="SUPFAM" id="SSF144232">
    <property type="entry name" value="HIT/MYND zinc finger-like"/>
    <property type="match status" value="1"/>
</dbReference>
<feature type="compositionally biased region" description="Polar residues" evidence="4">
    <location>
        <begin position="536"/>
        <end position="548"/>
    </location>
</feature>
<evidence type="ECO:0000259" key="5">
    <source>
        <dbReference type="PROSITE" id="PS50009"/>
    </source>
</evidence>
<dbReference type="InterPro" id="IPR008937">
    <property type="entry name" value="Ras-like_GEF"/>
</dbReference>
<evidence type="ECO:0008006" key="10">
    <source>
        <dbReference type="Google" id="ProtNLM"/>
    </source>
</evidence>
<feature type="compositionally biased region" description="Low complexity" evidence="4">
    <location>
        <begin position="294"/>
        <end position="304"/>
    </location>
</feature>
<organism evidence="8 9">
    <name type="scientific">Talaromyces rugulosus</name>
    <name type="common">Penicillium rugulosum</name>
    <dbReference type="NCBI Taxonomy" id="121627"/>
    <lineage>
        <taxon>Eukaryota</taxon>
        <taxon>Fungi</taxon>
        <taxon>Dikarya</taxon>
        <taxon>Ascomycota</taxon>
        <taxon>Pezizomycotina</taxon>
        <taxon>Eurotiomycetes</taxon>
        <taxon>Eurotiomycetidae</taxon>
        <taxon>Eurotiales</taxon>
        <taxon>Trichocomaceae</taxon>
        <taxon>Talaromyces</taxon>
        <taxon>Talaromyces sect. Islandici</taxon>
    </lineage>
</organism>
<feature type="region of interest" description="Disordered" evidence="4">
    <location>
        <begin position="221"/>
        <end position="313"/>
    </location>
</feature>
<dbReference type="Pfam" id="PF00617">
    <property type="entry name" value="RasGEF"/>
    <property type="match status" value="1"/>
</dbReference>
<sequence length="857" mass="95786">MPTLCEVCSKEPAKYKCPTCSLMSCSLGCTKSHKIYCAPKPSPAVTGKESAAEKQQQQDLPSDTLSNGHSNKPINIHDLGSSPELQKLFEEYPGLRGKLREIYRSSLEEEWNPEPQMGGRSHRGGGRGGGHKRAPWTAERGFKRGVGHVTRWREKCEDGESTGSDAEGFMKFIALVADSLANARRNRDSSAAHPTVALALSRAELLLGSISLHRAQPSPLSYRLVREGKKKKKKKVDGTGKHRVPRDDRKKGSTVALNASNSRYGRSNSHPIPPRISPSGTRLNTSRRPPSPGAIAATADSAAAPSHYPSSNKSALRTTWRHSAGSDAFNSFLDMEDDNDDARSSRPPSSSGHSKDTATSGGDSGVTFYELVNRLVALPMSKQDTKFVSIFLCLYRKFAAPSTLLNSLISRFDKTERSDLPQLTRASEQLRLLQVVAQWVAEYPGDFSYPKTRRKLVEFVDIIERNHVYMFAAKEISLHLENQVEDDDVGWPYRDGLEGESDEPESTLHLSNNSSPTTLINTSFADNILHNISSLDLSDDTPTGSSRDSGTLSNTSSTGRSGSTMTQSSFALQALEKAQQEAVTLELAPRYFLNKVQWRQFMEIPEDDFARELTRIDWIMFTSFRPRDLVRHVSLSGPEKAKAKTLQNVNRMIQEFNHLAFFVASMVLLRDKAKHRARAMEKFMNIALKLRRQNNYNSLGAVIAGINGTPVQRLGSTRELIPPSVQKEFMRLVILMGTQKSHFAYRLAWENSFGERIPFLPLHRRDLVSAEEGNKTFFGPNKDRINWKKFEVMGDVVLGIQSSQRTSYSYLQKNEEVQRLVLDAKMCDEEDLFARSTYVEPSAGTVDKSKMWGWLRT</sequence>
<feature type="compositionally biased region" description="Basic residues" evidence="4">
    <location>
        <begin position="120"/>
        <end position="134"/>
    </location>
</feature>
<evidence type="ECO:0000259" key="6">
    <source>
        <dbReference type="PROSITE" id="PS50212"/>
    </source>
</evidence>
<accession>A0A7H8QHI3</accession>
<dbReference type="Proteomes" id="UP000509510">
    <property type="component" value="Chromosome I"/>
</dbReference>
<dbReference type="Gene3D" id="3.30.60.190">
    <property type="match status" value="1"/>
</dbReference>
<dbReference type="RefSeq" id="XP_035339606.1">
    <property type="nucleotide sequence ID" value="XM_035483713.1"/>
</dbReference>
<dbReference type="InterPro" id="IPR000651">
    <property type="entry name" value="Ras-like_Gua-exchang_fac_N"/>
</dbReference>
<feature type="compositionally biased region" description="Basic and acidic residues" evidence="4">
    <location>
        <begin position="236"/>
        <end position="251"/>
    </location>
</feature>
<dbReference type="GO" id="GO:0008270">
    <property type="term" value="F:zinc ion binding"/>
    <property type="evidence" value="ECO:0007669"/>
    <property type="project" value="UniProtKB-UniRule"/>
</dbReference>
<gene>
    <name evidence="8" type="ORF">TRUGW13939_00506</name>
</gene>
<reference evidence="9" key="1">
    <citation type="submission" date="2020-06" db="EMBL/GenBank/DDBJ databases">
        <title>A chromosome-scale genome assembly of Talaromyces rugulosus W13939.</title>
        <authorList>
            <person name="Wang B."/>
            <person name="Guo L."/>
            <person name="Ye K."/>
            <person name="Wang L."/>
        </authorList>
    </citation>
    <scope>NUCLEOTIDE SEQUENCE [LARGE SCALE GENOMIC DNA]</scope>
    <source>
        <strain evidence="9">W13939</strain>
    </source>
</reference>
<feature type="domain" description="N-terminal Ras-GEF" evidence="6">
    <location>
        <begin position="359"/>
        <end position="488"/>
    </location>
</feature>
<feature type="compositionally biased region" description="Polar residues" evidence="4">
    <location>
        <begin position="53"/>
        <end position="73"/>
    </location>
</feature>
<dbReference type="GO" id="GO:0007265">
    <property type="term" value="P:Ras protein signal transduction"/>
    <property type="evidence" value="ECO:0007669"/>
    <property type="project" value="TreeGrafter"/>
</dbReference>
<dbReference type="InterPro" id="IPR023578">
    <property type="entry name" value="Ras_GEF_dom_sf"/>
</dbReference>
<dbReference type="PANTHER" id="PTHR23113:SF348">
    <property type="entry name" value="GUANYL-NUCLEOTIDE EXCHANGE FACTOR RASGEF, PUTATIVE (AFU_ORTHOLOGUE AFUA_1G04700)-RELATED"/>
    <property type="match status" value="1"/>
</dbReference>
<feature type="domain" description="HIT-type" evidence="7">
    <location>
        <begin position="5"/>
        <end position="37"/>
    </location>
</feature>
<dbReference type="Gene3D" id="1.20.870.10">
    <property type="entry name" value="Son of sevenless (SoS) protein Chain: S domain 1"/>
    <property type="match status" value="1"/>
</dbReference>
<dbReference type="KEGG" id="trg:TRUGW13939_00506"/>
<dbReference type="AlphaFoldDB" id="A0A7H8QHI3"/>
<keyword evidence="1 2" id="KW-0344">Guanine-nucleotide releasing factor</keyword>
<dbReference type="PROSITE" id="PS50009">
    <property type="entry name" value="RASGEF_CAT"/>
    <property type="match status" value="1"/>
</dbReference>
<evidence type="ECO:0000256" key="3">
    <source>
        <dbReference type="PROSITE-ProRule" id="PRU00453"/>
    </source>
</evidence>
<dbReference type="InterPro" id="IPR001895">
    <property type="entry name" value="RASGEF_cat_dom"/>
</dbReference>
<evidence type="ECO:0000259" key="7">
    <source>
        <dbReference type="PROSITE" id="PS51083"/>
    </source>
</evidence>
<dbReference type="OrthoDB" id="28357at2759"/>
<feature type="region of interest" description="Disordered" evidence="4">
    <location>
        <begin position="331"/>
        <end position="361"/>
    </location>
</feature>
<dbReference type="InterPro" id="IPR036964">
    <property type="entry name" value="RASGEF_cat_dom_sf"/>
</dbReference>
<dbReference type="GeneID" id="55988019"/>
<dbReference type="PROSITE" id="PS51083">
    <property type="entry name" value="ZF_HIT"/>
    <property type="match status" value="1"/>
</dbReference>
<dbReference type="CDD" id="cd06224">
    <property type="entry name" value="REM"/>
    <property type="match status" value="1"/>
</dbReference>
<dbReference type="Pfam" id="PF00618">
    <property type="entry name" value="RasGEF_N"/>
    <property type="match status" value="1"/>
</dbReference>
<keyword evidence="3" id="KW-0863">Zinc-finger</keyword>
<feature type="region of interest" description="Disordered" evidence="4">
    <location>
        <begin position="42"/>
        <end position="80"/>
    </location>
</feature>
<feature type="compositionally biased region" description="Low complexity" evidence="4">
    <location>
        <begin position="549"/>
        <end position="565"/>
    </location>
</feature>
<feature type="domain" description="Ras-GEF" evidence="5">
    <location>
        <begin position="605"/>
        <end position="842"/>
    </location>
</feature>
<keyword evidence="3" id="KW-0862">Zinc</keyword>
<proteinExistence type="predicted"/>
<evidence type="ECO:0000313" key="8">
    <source>
        <dbReference type="EMBL" id="QKX53427.1"/>
    </source>
</evidence>
<protein>
    <recommendedName>
        <fullName evidence="10">HIT-type domain-containing protein</fullName>
    </recommendedName>
</protein>
<dbReference type="GO" id="GO:0005886">
    <property type="term" value="C:plasma membrane"/>
    <property type="evidence" value="ECO:0007669"/>
    <property type="project" value="TreeGrafter"/>
</dbReference>
<keyword evidence="9" id="KW-1185">Reference proteome</keyword>
<keyword evidence="3" id="KW-0479">Metal-binding</keyword>
<dbReference type="EMBL" id="CP055898">
    <property type="protein sequence ID" value="QKX53427.1"/>
    <property type="molecule type" value="Genomic_DNA"/>
</dbReference>
<dbReference type="Gene3D" id="1.10.840.10">
    <property type="entry name" value="Ras guanine-nucleotide exchange factors catalytic domain"/>
    <property type="match status" value="1"/>
</dbReference>
<dbReference type="Pfam" id="PF04438">
    <property type="entry name" value="zf-HIT"/>
    <property type="match status" value="1"/>
</dbReference>
<dbReference type="PROSITE" id="PS50212">
    <property type="entry name" value="RASGEF_NTER"/>
    <property type="match status" value="1"/>
</dbReference>
<dbReference type="SMART" id="SM00147">
    <property type="entry name" value="RasGEF"/>
    <property type="match status" value="1"/>
</dbReference>
<evidence type="ECO:0000256" key="2">
    <source>
        <dbReference type="PROSITE-ProRule" id="PRU00168"/>
    </source>
</evidence>
<feature type="compositionally biased region" description="Polar residues" evidence="4">
    <location>
        <begin position="255"/>
        <end position="270"/>
    </location>
</feature>
<evidence type="ECO:0000313" key="9">
    <source>
        <dbReference type="Proteomes" id="UP000509510"/>
    </source>
</evidence>
<dbReference type="SUPFAM" id="SSF48366">
    <property type="entry name" value="Ras GEF"/>
    <property type="match status" value="1"/>
</dbReference>
<feature type="region of interest" description="Disordered" evidence="4">
    <location>
        <begin position="110"/>
        <end position="135"/>
    </location>
</feature>
<name>A0A7H8QHI3_TALRU</name>
<feature type="compositionally biased region" description="Polar residues" evidence="4">
    <location>
        <begin position="278"/>
        <end position="288"/>
    </location>
</feature>
<feature type="region of interest" description="Disordered" evidence="4">
    <location>
        <begin position="491"/>
        <end position="514"/>
    </location>
</feature>
<dbReference type="InterPro" id="IPR007529">
    <property type="entry name" value="Znf_HIT"/>
</dbReference>
<feature type="region of interest" description="Disordered" evidence="4">
    <location>
        <begin position="536"/>
        <end position="565"/>
    </location>
</feature>